<sequence>MVYRHVSTDMKKRALYLLEEGWGLDAVLDALGVSDDSVRRWRRNEEEYGSVRSPVLPQGRPRILGTAVSIELDQLVRETPSIFLDEIMGYLAIMHGQSISIPTIQRNLVELGLHRKLIRKIASQRDEALRTSWLDHIIQNYTAEQMVFVDESSKDGRTIARRYGRAQRGETPEEIMSFKRGDRYSILAALALSGYIAVRVVEDSVDSEEMYDYVISDLVNVMNPFPQPCSVLIMDNCNIHKGQAIRQAIEANGSILIFLPPYSPDFNPIEESFSCVKYHLRRHWRELDNHPFPKQVLYEACMIAVHAGNAPGWFRDSGYL</sequence>
<accession>A0A9P7S2T7</accession>
<dbReference type="InterPro" id="IPR047655">
    <property type="entry name" value="Transpos_IS630-like"/>
</dbReference>
<organism evidence="2 4">
    <name type="scientific">Marasmius oreades</name>
    <name type="common">fairy-ring Marasmius</name>
    <dbReference type="NCBI Taxonomy" id="181124"/>
    <lineage>
        <taxon>Eukaryota</taxon>
        <taxon>Fungi</taxon>
        <taxon>Dikarya</taxon>
        <taxon>Basidiomycota</taxon>
        <taxon>Agaricomycotina</taxon>
        <taxon>Agaricomycetes</taxon>
        <taxon>Agaricomycetidae</taxon>
        <taxon>Agaricales</taxon>
        <taxon>Marasmiineae</taxon>
        <taxon>Marasmiaceae</taxon>
        <taxon>Marasmius</taxon>
    </lineage>
</organism>
<dbReference type="AlphaFoldDB" id="A0A9P7S2T7"/>
<dbReference type="Proteomes" id="UP001049176">
    <property type="component" value="Chromosome 4"/>
</dbReference>
<dbReference type="Pfam" id="PF13384">
    <property type="entry name" value="HTH_23"/>
    <property type="match status" value="1"/>
</dbReference>
<dbReference type="GeneID" id="66072982"/>
<proteinExistence type="predicted"/>
<evidence type="ECO:0000313" key="4">
    <source>
        <dbReference type="Proteomes" id="UP001049176"/>
    </source>
</evidence>
<dbReference type="InterPro" id="IPR036397">
    <property type="entry name" value="RNaseH_sf"/>
</dbReference>
<dbReference type="GO" id="GO:0003676">
    <property type="term" value="F:nucleic acid binding"/>
    <property type="evidence" value="ECO:0007669"/>
    <property type="project" value="InterPro"/>
</dbReference>
<name>A0A9P7S2T7_9AGAR</name>
<keyword evidence="4" id="KW-1185">Reference proteome</keyword>
<dbReference type="InterPro" id="IPR012337">
    <property type="entry name" value="RNaseH-like_sf"/>
</dbReference>
<dbReference type="PANTHER" id="PTHR46564">
    <property type="entry name" value="TRANSPOSASE"/>
    <property type="match status" value="1"/>
</dbReference>
<dbReference type="OrthoDB" id="2266637at2759"/>
<dbReference type="RefSeq" id="XP_043012944.1">
    <property type="nucleotide sequence ID" value="XM_043160725.1"/>
</dbReference>
<dbReference type="SUPFAM" id="SSF53098">
    <property type="entry name" value="Ribonuclease H-like"/>
    <property type="match status" value="1"/>
</dbReference>
<dbReference type="Gene3D" id="3.30.420.10">
    <property type="entry name" value="Ribonuclease H-like superfamily/Ribonuclease H"/>
    <property type="match status" value="1"/>
</dbReference>
<evidence type="ECO:0000313" key="3">
    <source>
        <dbReference type="EMBL" id="KAG7096474.1"/>
    </source>
</evidence>
<dbReference type="EMBL" id="CM032184">
    <property type="protein sequence ID" value="KAG7093696.1"/>
    <property type="molecule type" value="Genomic_DNA"/>
</dbReference>
<dbReference type="PANTHER" id="PTHR46564:SF1">
    <property type="entry name" value="TRANSPOSASE"/>
    <property type="match status" value="1"/>
</dbReference>
<reference evidence="2" key="1">
    <citation type="journal article" date="2021" name="Genome Biol. Evol.">
        <title>The assembled and annotated genome of the fairy-ring fungus Marasmius oreades.</title>
        <authorList>
            <person name="Hiltunen M."/>
            <person name="Ament-Velasquez S.L."/>
            <person name="Johannesson H."/>
        </authorList>
    </citation>
    <scope>NUCLEOTIDE SEQUENCE</scope>
    <source>
        <strain evidence="2">03SP1</strain>
    </source>
</reference>
<dbReference type="Proteomes" id="UP001049176">
    <property type="component" value="Chromosome 2"/>
</dbReference>
<comment type="caution">
    <text evidence="2">The sequence shown here is derived from an EMBL/GenBank/DDBJ whole genome shotgun (WGS) entry which is preliminary data.</text>
</comment>
<dbReference type="NCBIfam" id="NF033545">
    <property type="entry name" value="transpos_IS630"/>
    <property type="match status" value="1"/>
</dbReference>
<dbReference type="Pfam" id="PF13358">
    <property type="entry name" value="DDE_3"/>
    <property type="match status" value="1"/>
</dbReference>
<dbReference type="KEGG" id="more:E1B28_003906"/>
<evidence type="ECO:0000259" key="1">
    <source>
        <dbReference type="Pfam" id="PF13358"/>
    </source>
</evidence>
<gene>
    <name evidence="3" type="ORF">E1B28_003906</name>
    <name evidence="2" type="ORF">E1B28_007351</name>
</gene>
<dbReference type="SUPFAM" id="SSF46689">
    <property type="entry name" value="Homeodomain-like"/>
    <property type="match status" value="1"/>
</dbReference>
<evidence type="ECO:0000313" key="2">
    <source>
        <dbReference type="EMBL" id="KAG7093696.1"/>
    </source>
</evidence>
<dbReference type="InterPro" id="IPR009057">
    <property type="entry name" value="Homeodomain-like_sf"/>
</dbReference>
<dbReference type="InterPro" id="IPR038717">
    <property type="entry name" value="Tc1-like_DDE_dom"/>
</dbReference>
<dbReference type="EMBL" id="CM032182">
    <property type="protein sequence ID" value="KAG7096474.1"/>
    <property type="molecule type" value="Genomic_DNA"/>
</dbReference>
<feature type="domain" description="Tc1-like transposase DDE" evidence="1">
    <location>
        <begin position="145"/>
        <end position="283"/>
    </location>
</feature>
<protein>
    <recommendedName>
        <fullName evidence="1">Tc1-like transposase DDE domain-containing protein</fullName>
    </recommendedName>
</protein>